<comment type="caution">
    <text evidence="1">The sequence shown here is derived from an EMBL/GenBank/DDBJ whole genome shotgun (WGS) entry which is preliminary data.</text>
</comment>
<gene>
    <name evidence="1" type="ORF">FHT02_001367</name>
</gene>
<proteinExistence type="predicted"/>
<sequence>MERFSYIHDLEQKTGSRISGRNYHGRITSLDMTVDPATS</sequence>
<dbReference type="AlphaFoldDB" id="A0A840YDR8"/>
<dbReference type="Proteomes" id="UP000527143">
    <property type="component" value="Unassembled WGS sequence"/>
</dbReference>
<organism evidence="1 2">
    <name type="scientific">Sphingomonas xinjiangensis</name>
    <dbReference type="NCBI Taxonomy" id="643568"/>
    <lineage>
        <taxon>Bacteria</taxon>
        <taxon>Pseudomonadati</taxon>
        <taxon>Pseudomonadota</taxon>
        <taxon>Alphaproteobacteria</taxon>
        <taxon>Sphingomonadales</taxon>
        <taxon>Sphingomonadaceae</taxon>
        <taxon>Sphingomonas</taxon>
    </lineage>
</organism>
<dbReference type="EMBL" id="JACIJF010000003">
    <property type="protein sequence ID" value="MBB5710139.1"/>
    <property type="molecule type" value="Genomic_DNA"/>
</dbReference>
<accession>A0A840YDR8</accession>
<keyword evidence="2" id="KW-1185">Reference proteome</keyword>
<name>A0A840YDR8_9SPHN</name>
<reference evidence="1 2" key="1">
    <citation type="submission" date="2020-08" db="EMBL/GenBank/DDBJ databases">
        <title>Genomic Encyclopedia of Type Strains, Phase IV (KMG-IV): sequencing the most valuable type-strain genomes for metagenomic binning, comparative biology and taxonomic classification.</title>
        <authorList>
            <person name="Goeker M."/>
        </authorList>
    </citation>
    <scope>NUCLEOTIDE SEQUENCE [LARGE SCALE GENOMIC DNA]</scope>
    <source>
        <strain evidence="1 2">DSM 26736</strain>
    </source>
</reference>
<protein>
    <submittedName>
        <fullName evidence="1">Uncharacterized protein</fullName>
    </submittedName>
</protein>
<evidence type="ECO:0000313" key="1">
    <source>
        <dbReference type="EMBL" id="MBB5710139.1"/>
    </source>
</evidence>
<evidence type="ECO:0000313" key="2">
    <source>
        <dbReference type="Proteomes" id="UP000527143"/>
    </source>
</evidence>